<proteinExistence type="predicted"/>
<evidence type="ECO:0000313" key="1">
    <source>
        <dbReference type="EMBL" id="SEP17052.1"/>
    </source>
</evidence>
<evidence type="ECO:0000313" key="2">
    <source>
        <dbReference type="Proteomes" id="UP000199615"/>
    </source>
</evidence>
<dbReference type="AlphaFoldDB" id="A0A1H8VNL3"/>
<dbReference type="Proteomes" id="UP000199615">
    <property type="component" value="Unassembled WGS sequence"/>
</dbReference>
<accession>A0A1H8VNL3</accession>
<dbReference type="OrthoDB" id="7210143at2"/>
<reference evidence="2" key="1">
    <citation type="submission" date="2016-10" db="EMBL/GenBank/DDBJ databases">
        <authorList>
            <person name="Varghese N."/>
            <person name="Submissions S."/>
        </authorList>
    </citation>
    <scope>NUCLEOTIDE SEQUENCE [LARGE SCALE GENOMIC DNA]</scope>
    <source>
        <strain evidence="2">DSM 123</strain>
    </source>
</reference>
<keyword evidence="2" id="KW-1185">Reference proteome</keyword>
<sequence length="138" mass="14732">MADFFTHFSCLLDVGTAQNAARALDLYNALSEAGASEEPPSEGFLISIQPEHGGSQLWLRDDVSGDPERLIQFVKLCAAEFSLKGRWGFQYANTCSRPRLNAFGGGAHVLDLGTGETLGWIDTDGWLAAAVDGGNPDA</sequence>
<name>A0A1H8VNL3_9BRAD</name>
<protein>
    <submittedName>
        <fullName evidence="1">Uncharacterized protein</fullName>
    </submittedName>
</protein>
<dbReference type="RefSeq" id="WP_011579883.1">
    <property type="nucleotide sequence ID" value="NZ_FODT01000009.1"/>
</dbReference>
<gene>
    <name evidence="1" type="ORF">SAMN05444123_109115</name>
</gene>
<dbReference type="EMBL" id="FODT01000009">
    <property type="protein sequence ID" value="SEP17052.1"/>
    <property type="molecule type" value="Genomic_DNA"/>
</dbReference>
<organism evidence="1 2">
    <name type="scientific">Rhodopseudomonas pseudopalustris</name>
    <dbReference type="NCBI Taxonomy" id="1513892"/>
    <lineage>
        <taxon>Bacteria</taxon>
        <taxon>Pseudomonadati</taxon>
        <taxon>Pseudomonadota</taxon>
        <taxon>Alphaproteobacteria</taxon>
        <taxon>Hyphomicrobiales</taxon>
        <taxon>Nitrobacteraceae</taxon>
        <taxon>Rhodopseudomonas</taxon>
    </lineage>
</organism>